<dbReference type="Proteomes" id="UP000095751">
    <property type="component" value="Unassembled WGS sequence"/>
</dbReference>
<proteinExistence type="predicted"/>
<dbReference type="EMBL" id="KV784386">
    <property type="protein sequence ID" value="OEU07392.1"/>
    <property type="molecule type" value="Genomic_DNA"/>
</dbReference>
<dbReference type="AlphaFoldDB" id="A0A1E7EN68"/>
<organism evidence="2 3">
    <name type="scientific">Fragilariopsis cylindrus CCMP1102</name>
    <dbReference type="NCBI Taxonomy" id="635003"/>
    <lineage>
        <taxon>Eukaryota</taxon>
        <taxon>Sar</taxon>
        <taxon>Stramenopiles</taxon>
        <taxon>Ochrophyta</taxon>
        <taxon>Bacillariophyta</taxon>
        <taxon>Bacillariophyceae</taxon>
        <taxon>Bacillariophycidae</taxon>
        <taxon>Bacillariales</taxon>
        <taxon>Bacillariaceae</taxon>
        <taxon>Fragilariopsis</taxon>
    </lineage>
</organism>
<name>A0A1E7EN68_9STRA</name>
<feature type="region of interest" description="Disordered" evidence="1">
    <location>
        <begin position="1"/>
        <end position="21"/>
    </location>
</feature>
<evidence type="ECO:0000313" key="2">
    <source>
        <dbReference type="EMBL" id="OEU07392.1"/>
    </source>
</evidence>
<keyword evidence="3" id="KW-1185">Reference proteome</keyword>
<accession>A0A1E7EN68</accession>
<dbReference type="KEGG" id="fcy:FRACYDRAFT_251197"/>
<dbReference type="OrthoDB" id="193963at2759"/>
<dbReference type="InParanoid" id="A0A1E7EN68"/>
<gene>
    <name evidence="2" type="ORF">FRACYDRAFT_251197</name>
</gene>
<dbReference type="SUPFAM" id="SSF48371">
    <property type="entry name" value="ARM repeat"/>
    <property type="match status" value="1"/>
</dbReference>
<feature type="compositionally biased region" description="Acidic residues" evidence="1">
    <location>
        <begin position="204"/>
        <end position="235"/>
    </location>
</feature>
<reference evidence="2 3" key="1">
    <citation type="submission" date="2016-09" db="EMBL/GenBank/DDBJ databases">
        <title>Extensive genetic diversity and differential bi-allelic expression allows diatom success in the polar Southern Ocean.</title>
        <authorList>
            <consortium name="DOE Joint Genome Institute"/>
            <person name="Mock T."/>
            <person name="Otillar R.P."/>
            <person name="Strauss J."/>
            <person name="Dupont C."/>
            <person name="Frickenhaus S."/>
            <person name="Maumus F."/>
            <person name="Mcmullan M."/>
            <person name="Sanges R."/>
            <person name="Schmutz J."/>
            <person name="Toseland A."/>
            <person name="Valas R."/>
            <person name="Veluchamy A."/>
            <person name="Ward B.J."/>
            <person name="Allen A."/>
            <person name="Barry K."/>
            <person name="Falciatore A."/>
            <person name="Ferrante M."/>
            <person name="Fortunato A.E."/>
            <person name="Gloeckner G."/>
            <person name="Gruber A."/>
            <person name="Hipkin R."/>
            <person name="Janech M."/>
            <person name="Kroth P."/>
            <person name="Leese F."/>
            <person name="Lindquist E."/>
            <person name="Lyon B.R."/>
            <person name="Martin J."/>
            <person name="Mayer C."/>
            <person name="Parker M."/>
            <person name="Quesneville H."/>
            <person name="Raymond J."/>
            <person name="Uhlig C."/>
            <person name="Valentin K.U."/>
            <person name="Worden A.Z."/>
            <person name="Armbrust E.V."/>
            <person name="Bowler C."/>
            <person name="Green B."/>
            <person name="Moulton V."/>
            <person name="Van Oosterhout C."/>
            <person name="Grigoriev I."/>
        </authorList>
    </citation>
    <scope>NUCLEOTIDE SEQUENCE [LARGE SCALE GENOMIC DNA]</scope>
    <source>
        <strain evidence="2 3">CCMP1102</strain>
    </source>
</reference>
<feature type="region of interest" description="Disordered" evidence="1">
    <location>
        <begin position="200"/>
        <end position="242"/>
    </location>
</feature>
<protein>
    <submittedName>
        <fullName evidence="2">Uncharacterized protein</fullName>
    </submittedName>
</protein>
<evidence type="ECO:0000313" key="3">
    <source>
        <dbReference type="Proteomes" id="UP000095751"/>
    </source>
</evidence>
<sequence length="303" mass="35083">MSIRSSDISRWPLPPSQTPQDKVRMCLPHKQSWPVMSIHNEWLITSQKKYQFDSVDEILRHLIYTANSEPSPIKKLIFKTIRCLHCHVGARADQHLKINLGTMKEVEVEEDDAPPPAPTTKTTILAIHTFHYEWLYKVTNSCNITSIEKCIRIIIDYYQSRVKQVYHSDGIQASMKKELDIFGKNRIDDPRFQDVLASLKKENEEEVVDDDDNDKEEDKEDGNDDDDDTPEEDNDPAACSKDEMVQAIQRCQVGRNSKSYSIALQETPEQYQQRRTKELIIENSDEAKAARKKIEKAFLMSKN</sequence>
<dbReference type="InterPro" id="IPR016024">
    <property type="entry name" value="ARM-type_fold"/>
</dbReference>
<evidence type="ECO:0000256" key="1">
    <source>
        <dbReference type="SAM" id="MobiDB-lite"/>
    </source>
</evidence>